<keyword evidence="2" id="KW-0902">Two-component regulatory system</keyword>
<gene>
    <name evidence="10" type="primary">qseB</name>
    <name evidence="10" type="ORF">MPC4_60046</name>
</gene>
<dbReference type="InterPro" id="IPR036388">
    <property type="entry name" value="WH-like_DNA-bd_sf"/>
</dbReference>
<dbReference type="EMBL" id="CABFMQ020000120">
    <property type="protein sequence ID" value="VTZ51957.1"/>
    <property type="molecule type" value="Genomic_DNA"/>
</dbReference>
<dbReference type="Gene3D" id="3.40.50.2300">
    <property type="match status" value="1"/>
</dbReference>
<evidence type="ECO:0000256" key="2">
    <source>
        <dbReference type="ARBA" id="ARBA00023012"/>
    </source>
</evidence>
<sequence length="219" mass="24183">MRVLIIEDDRLLSVQLKQGLERELFTVDVAATGEDGAHLGAEESYDAIILDLGLPDMDGLDILRQWRAADRNTPVLILTARGDWHAKLIGLNAGADDYLAKPFEIAEVAARLRALIRRAHGQASSVLRHGRLELDLAAAEARRDGQAIRLTAHEFKTLAYMMRHAGSIVSQAELTEALYAQDFVRDSNTIEVFIARLRRKLGADAIETVRGLGYRLGSS</sequence>
<dbReference type="PROSITE" id="PS51755">
    <property type="entry name" value="OMPR_PHOB"/>
    <property type="match status" value="1"/>
</dbReference>
<dbReference type="GO" id="GO:0000156">
    <property type="term" value="F:phosphorelay response regulator activity"/>
    <property type="evidence" value="ECO:0007669"/>
    <property type="project" value="TreeGrafter"/>
</dbReference>
<organism evidence="10 11">
    <name type="scientific">Methylocella tundrae</name>
    <dbReference type="NCBI Taxonomy" id="227605"/>
    <lineage>
        <taxon>Bacteria</taxon>
        <taxon>Pseudomonadati</taxon>
        <taxon>Pseudomonadota</taxon>
        <taxon>Alphaproteobacteria</taxon>
        <taxon>Hyphomicrobiales</taxon>
        <taxon>Beijerinckiaceae</taxon>
        <taxon>Methylocella</taxon>
    </lineage>
</organism>
<dbReference type="RefSeq" id="WP_174513648.1">
    <property type="nucleotide sequence ID" value="NZ_CABFMQ020000120.1"/>
</dbReference>
<dbReference type="InterPro" id="IPR039420">
    <property type="entry name" value="WalR-like"/>
</dbReference>
<feature type="domain" description="OmpR/PhoB-type" evidence="9">
    <location>
        <begin position="124"/>
        <end position="218"/>
    </location>
</feature>
<dbReference type="SMART" id="SM00862">
    <property type="entry name" value="Trans_reg_C"/>
    <property type="match status" value="1"/>
</dbReference>
<evidence type="ECO:0000256" key="3">
    <source>
        <dbReference type="ARBA" id="ARBA00023015"/>
    </source>
</evidence>
<dbReference type="PROSITE" id="PS50110">
    <property type="entry name" value="RESPONSE_REGULATORY"/>
    <property type="match status" value="1"/>
</dbReference>
<feature type="domain" description="Response regulatory" evidence="8">
    <location>
        <begin position="2"/>
        <end position="116"/>
    </location>
</feature>
<name>A0A8B6MAA5_METTU</name>
<keyword evidence="4 7" id="KW-0238">DNA-binding</keyword>
<evidence type="ECO:0000256" key="5">
    <source>
        <dbReference type="ARBA" id="ARBA00023163"/>
    </source>
</evidence>
<dbReference type="PANTHER" id="PTHR48111:SF37">
    <property type="entry name" value="RESPONSE REGULATOR PROTEIN CARR"/>
    <property type="match status" value="1"/>
</dbReference>
<dbReference type="Pfam" id="PF00072">
    <property type="entry name" value="Response_reg"/>
    <property type="match status" value="1"/>
</dbReference>
<feature type="modified residue" description="4-aspartylphosphate" evidence="6">
    <location>
        <position position="51"/>
    </location>
</feature>
<dbReference type="Gene3D" id="6.10.250.690">
    <property type="match status" value="1"/>
</dbReference>
<dbReference type="PANTHER" id="PTHR48111">
    <property type="entry name" value="REGULATOR OF RPOS"/>
    <property type="match status" value="1"/>
</dbReference>
<dbReference type="FunFam" id="3.40.50.2300:FF:000002">
    <property type="entry name" value="DNA-binding response regulator PhoP"/>
    <property type="match status" value="1"/>
</dbReference>
<protein>
    <submittedName>
        <fullName evidence="10">Transcriptional regulatory protein QseB</fullName>
    </submittedName>
</protein>
<dbReference type="GO" id="GO:0005829">
    <property type="term" value="C:cytosol"/>
    <property type="evidence" value="ECO:0007669"/>
    <property type="project" value="TreeGrafter"/>
</dbReference>
<feature type="DNA-binding region" description="OmpR/PhoB-type" evidence="7">
    <location>
        <begin position="124"/>
        <end position="218"/>
    </location>
</feature>
<dbReference type="SUPFAM" id="SSF52172">
    <property type="entry name" value="CheY-like"/>
    <property type="match status" value="1"/>
</dbReference>
<evidence type="ECO:0000259" key="9">
    <source>
        <dbReference type="PROSITE" id="PS51755"/>
    </source>
</evidence>
<evidence type="ECO:0000256" key="6">
    <source>
        <dbReference type="PROSITE-ProRule" id="PRU00169"/>
    </source>
</evidence>
<keyword evidence="3" id="KW-0805">Transcription regulation</keyword>
<reference evidence="10 11" key="1">
    <citation type="submission" date="2019-05" db="EMBL/GenBank/DDBJ databases">
        <authorList>
            <person name="Farhan Ul Haque M."/>
        </authorList>
    </citation>
    <scope>NUCLEOTIDE SEQUENCE [LARGE SCALE GENOMIC DNA]</scope>
    <source>
        <strain evidence="10">2</strain>
    </source>
</reference>
<proteinExistence type="predicted"/>
<comment type="caution">
    <text evidence="10">The sequence shown here is derived from an EMBL/GenBank/DDBJ whole genome shotgun (WGS) entry which is preliminary data.</text>
</comment>
<keyword evidence="1 6" id="KW-0597">Phosphoprotein</keyword>
<evidence type="ECO:0000256" key="1">
    <source>
        <dbReference type="ARBA" id="ARBA00022553"/>
    </source>
</evidence>
<keyword evidence="11" id="KW-1185">Reference proteome</keyword>
<dbReference type="Pfam" id="PF00486">
    <property type="entry name" value="Trans_reg_C"/>
    <property type="match status" value="1"/>
</dbReference>
<accession>A0A8B6MAA5</accession>
<dbReference type="GO" id="GO:0006355">
    <property type="term" value="P:regulation of DNA-templated transcription"/>
    <property type="evidence" value="ECO:0007669"/>
    <property type="project" value="InterPro"/>
</dbReference>
<dbReference type="SMART" id="SM00448">
    <property type="entry name" value="REC"/>
    <property type="match status" value="1"/>
</dbReference>
<evidence type="ECO:0000256" key="4">
    <source>
        <dbReference type="ARBA" id="ARBA00023125"/>
    </source>
</evidence>
<dbReference type="InterPro" id="IPR011006">
    <property type="entry name" value="CheY-like_superfamily"/>
</dbReference>
<dbReference type="CDD" id="cd00383">
    <property type="entry name" value="trans_reg_C"/>
    <property type="match status" value="1"/>
</dbReference>
<evidence type="ECO:0000256" key="7">
    <source>
        <dbReference type="PROSITE-ProRule" id="PRU01091"/>
    </source>
</evidence>
<dbReference type="GO" id="GO:0000976">
    <property type="term" value="F:transcription cis-regulatory region binding"/>
    <property type="evidence" value="ECO:0007669"/>
    <property type="project" value="TreeGrafter"/>
</dbReference>
<dbReference type="InterPro" id="IPR001789">
    <property type="entry name" value="Sig_transdc_resp-reg_receiver"/>
</dbReference>
<evidence type="ECO:0000259" key="8">
    <source>
        <dbReference type="PROSITE" id="PS50110"/>
    </source>
</evidence>
<dbReference type="GO" id="GO:0032993">
    <property type="term" value="C:protein-DNA complex"/>
    <property type="evidence" value="ECO:0007669"/>
    <property type="project" value="TreeGrafter"/>
</dbReference>
<dbReference type="Proteomes" id="UP000485880">
    <property type="component" value="Unassembled WGS sequence"/>
</dbReference>
<evidence type="ECO:0000313" key="11">
    <source>
        <dbReference type="Proteomes" id="UP000485880"/>
    </source>
</evidence>
<dbReference type="AlphaFoldDB" id="A0A8B6MAA5"/>
<keyword evidence="5" id="KW-0804">Transcription</keyword>
<dbReference type="InterPro" id="IPR001867">
    <property type="entry name" value="OmpR/PhoB-type_DNA-bd"/>
</dbReference>
<dbReference type="Gene3D" id="1.10.10.10">
    <property type="entry name" value="Winged helix-like DNA-binding domain superfamily/Winged helix DNA-binding domain"/>
    <property type="match status" value="1"/>
</dbReference>
<evidence type="ECO:0000313" key="10">
    <source>
        <dbReference type="EMBL" id="VTZ51957.1"/>
    </source>
</evidence>